<dbReference type="RefSeq" id="WP_149159881.1">
    <property type="nucleotide sequence ID" value="NZ_CP043505.1"/>
</dbReference>
<organism evidence="2 3">
    <name type="scientific">Agromyces intestinalis</name>
    <dbReference type="NCBI Taxonomy" id="2592652"/>
    <lineage>
        <taxon>Bacteria</taxon>
        <taxon>Bacillati</taxon>
        <taxon>Actinomycetota</taxon>
        <taxon>Actinomycetes</taxon>
        <taxon>Micrococcales</taxon>
        <taxon>Microbacteriaceae</taxon>
        <taxon>Agromyces</taxon>
    </lineage>
</organism>
<gene>
    <name evidence="2" type="ORF">FLP10_05040</name>
</gene>
<dbReference type="AlphaFoldDB" id="A0A5C1YDX9"/>
<evidence type="ECO:0000313" key="3">
    <source>
        <dbReference type="Proteomes" id="UP000324678"/>
    </source>
</evidence>
<dbReference type="OrthoDB" id="8420006at2"/>
<dbReference type="Pfam" id="PF13474">
    <property type="entry name" value="SnoaL_3"/>
    <property type="match status" value="1"/>
</dbReference>
<name>A0A5C1YDX9_9MICO</name>
<dbReference type="EMBL" id="CP043505">
    <property type="protein sequence ID" value="QEO13858.1"/>
    <property type="molecule type" value="Genomic_DNA"/>
</dbReference>
<dbReference type="InterPro" id="IPR032710">
    <property type="entry name" value="NTF2-like_dom_sf"/>
</dbReference>
<dbReference type="Proteomes" id="UP000324678">
    <property type="component" value="Chromosome"/>
</dbReference>
<proteinExistence type="predicted"/>
<dbReference type="SUPFAM" id="SSF54427">
    <property type="entry name" value="NTF2-like"/>
    <property type="match status" value="1"/>
</dbReference>
<feature type="domain" description="SnoaL-like" evidence="1">
    <location>
        <begin position="11"/>
        <end position="119"/>
    </location>
</feature>
<evidence type="ECO:0000313" key="2">
    <source>
        <dbReference type="EMBL" id="QEO13858.1"/>
    </source>
</evidence>
<evidence type="ECO:0000259" key="1">
    <source>
        <dbReference type="Pfam" id="PF13474"/>
    </source>
</evidence>
<dbReference type="Gene3D" id="3.10.450.50">
    <property type="match status" value="1"/>
</dbReference>
<sequence length="142" mass="15438">MTTREPDADEVRRAAAEIVDAFAATDGERYFTGFSPDATFLFHTEPARLDDRASYERLWGEWVESGWRVRSCESSGSHVQTYPGGAVFSHDVATSVDTGDGGVESYRERETIVFRVADTGAADGADARALIAVHEHLSPAPA</sequence>
<accession>A0A5C1YDX9</accession>
<dbReference type="KEGG" id="ail:FLP10_05040"/>
<dbReference type="InterPro" id="IPR037401">
    <property type="entry name" value="SnoaL-like"/>
</dbReference>
<protein>
    <submittedName>
        <fullName evidence="2">Nuclear transport factor 2 family protein</fullName>
    </submittedName>
</protein>
<reference evidence="2 3" key="1">
    <citation type="submission" date="2019-09" db="EMBL/GenBank/DDBJ databases">
        <title>Genome sequencing of strain KACC 19306.</title>
        <authorList>
            <person name="Heo J."/>
            <person name="Kim S.-J."/>
            <person name="Kim J.-S."/>
            <person name="Hong S.-B."/>
            <person name="Kwon S.-W."/>
        </authorList>
    </citation>
    <scope>NUCLEOTIDE SEQUENCE [LARGE SCALE GENOMIC DNA]</scope>
    <source>
        <strain evidence="2 3">KACC 19306</strain>
    </source>
</reference>
<keyword evidence="3" id="KW-1185">Reference proteome</keyword>